<evidence type="ECO:0000256" key="1">
    <source>
        <dbReference type="SAM" id="Phobius"/>
    </source>
</evidence>
<feature type="non-terminal residue" evidence="2">
    <location>
        <position position="84"/>
    </location>
</feature>
<keyword evidence="3" id="KW-1185">Reference proteome</keyword>
<reference evidence="2" key="1">
    <citation type="submission" date="2022-03" db="EMBL/GenBank/DDBJ databases">
        <title>Draft genome sequence of Aduncisulcus paluster, a free-living microaerophilic Fornicata.</title>
        <authorList>
            <person name="Yuyama I."/>
            <person name="Kume K."/>
            <person name="Tamura T."/>
            <person name="Inagaki Y."/>
            <person name="Hashimoto T."/>
        </authorList>
    </citation>
    <scope>NUCLEOTIDE SEQUENCE</scope>
    <source>
        <strain evidence="2">NY0171</strain>
    </source>
</reference>
<gene>
    <name evidence="2" type="ORF">ADUPG1_005618</name>
</gene>
<protein>
    <submittedName>
        <fullName evidence="2">DHA2 family efflux MFS transporter permease subunit</fullName>
    </submittedName>
</protein>
<dbReference type="EMBL" id="BQXS01009038">
    <property type="protein sequence ID" value="GKT30740.1"/>
    <property type="molecule type" value="Genomic_DNA"/>
</dbReference>
<dbReference type="SUPFAM" id="SSF103473">
    <property type="entry name" value="MFS general substrate transporter"/>
    <property type="match status" value="1"/>
</dbReference>
<evidence type="ECO:0000313" key="2">
    <source>
        <dbReference type="EMBL" id="GKT30740.1"/>
    </source>
</evidence>
<accession>A0ABQ5KDW8</accession>
<name>A0ABQ5KDW8_9EUKA</name>
<keyword evidence="1" id="KW-1133">Transmembrane helix</keyword>
<dbReference type="Proteomes" id="UP001057375">
    <property type="component" value="Unassembled WGS sequence"/>
</dbReference>
<organism evidence="2 3">
    <name type="scientific">Aduncisulcus paluster</name>
    <dbReference type="NCBI Taxonomy" id="2918883"/>
    <lineage>
        <taxon>Eukaryota</taxon>
        <taxon>Metamonada</taxon>
        <taxon>Carpediemonas-like organisms</taxon>
        <taxon>Aduncisulcus</taxon>
    </lineage>
</organism>
<proteinExistence type="predicted"/>
<evidence type="ECO:0000313" key="3">
    <source>
        <dbReference type="Proteomes" id="UP001057375"/>
    </source>
</evidence>
<keyword evidence="1" id="KW-0812">Transmembrane</keyword>
<feature type="transmembrane region" description="Helical" evidence="1">
    <location>
        <begin position="12"/>
        <end position="33"/>
    </location>
</feature>
<comment type="caution">
    <text evidence="2">The sequence shown here is derived from an EMBL/GenBank/DDBJ whole genome shotgun (WGS) entry which is preliminary data.</text>
</comment>
<dbReference type="InterPro" id="IPR036259">
    <property type="entry name" value="MFS_trans_sf"/>
</dbReference>
<sequence length="84" mass="9192">MQLNTQAGMGDMVWPLLIMGIGMPFMFIPLSAVSLCTMEKANITDASSIYTLGRRIGGNIGYALVAVLLDRKIQIHTSFLMENV</sequence>
<keyword evidence="1" id="KW-0472">Membrane</keyword>